<protein>
    <recommendedName>
        <fullName evidence="2">UPF0235 protein E3E15_00135</fullName>
    </recommendedName>
</protein>
<dbReference type="GO" id="GO:0005737">
    <property type="term" value="C:cytoplasm"/>
    <property type="evidence" value="ECO:0007669"/>
    <property type="project" value="TreeGrafter"/>
</dbReference>
<dbReference type="PANTHER" id="PTHR13420:SF7">
    <property type="entry name" value="UPF0235 PROTEIN C15ORF40"/>
    <property type="match status" value="1"/>
</dbReference>
<sequence length="88" mass="9727">MYKISVYIQPNSSKSEVCGEHNGSLKIKISSPAVDGKANKAVIDFLSKHFNVKKKDIAIVKGITSRHKIISLNVEKIPDLLEEYLTSA</sequence>
<keyword evidence="4" id="KW-1185">Reference proteome</keyword>
<dbReference type="Proteomes" id="UP000503320">
    <property type="component" value="Chromosome"/>
</dbReference>
<dbReference type="Pfam" id="PF02594">
    <property type="entry name" value="DUF167"/>
    <property type="match status" value="1"/>
</dbReference>
<evidence type="ECO:0000313" key="4">
    <source>
        <dbReference type="Proteomes" id="UP000503320"/>
    </source>
</evidence>
<dbReference type="HAMAP" id="MF_00634">
    <property type="entry name" value="UPF0235"/>
    <property type="match status" value="1"/>
</dbReference>
<name>A0A6M3HUS1_9GAMM</name>
<gene>
    <name evidence="3" type="ORF">E3E15_00135</name>
</gene>
<dbReference type="RefSeq" id="WP_172106145.1">
    <property type="nucleotide sequence ID" value="NZ_CP038017.1"/>
</dbReference>
<dbReference type="Gene3D" id="3.30.1200.10">
    <property type="entry name" value="YggU-like"/>
    <property type="match status" value="1"/>
</dbReference>
<evidence type="ECO:0000256" key="2">
    <source>
        <dbReference type="HAMAP-Rule" id="MF_00634"/>
    </source>
</evidence>
<reference evidence="3 4" key="1">
    <citation type="submission" date="2019-03" db="EMBL/GenBank/DDBJ databases">
        <title>Complete Genome Sequence of Allofrancisella frigidaquae Strain SYSU 10HL1970 Isolated from Water-Cooling Systems in China.</title>
        <authorList>
            <person name="Ohrman C."/>
            <person name="Uneklint I."/>
            <person name="Sjodin A."/>
        </authorList>
    </citation>
    <scope>NUCLEOTIDE SEQUENCE [LARGE SCALE GENOMIC DNA]</scope>
    <source>
        <strain evidence="3 4">SYSU 10HL1970</strain>
    </source>
</reference>
<evidence type="ECO:0000313" key="3">
    <source>
        <dbReference type="EMBL" id="QIV93851.1"/>
    </source>
</evidence>
<dbReference type="SUPFAM" id="SSF69786">
    <property type="entry name" value="YggU-like"/>
    <property type="match status" value="1"/>
</dbReference>
<dbReference type="SMART" id="SM01152">
    <property type="entry name" value="DUF167"/>
    <property type="match status" value="1"/>
</dbReference>
<proteinExistence type="inferred from homology"/>
<dbReference type="KEGG" id="afri:E3E15_00135"/>
<evidence type="ECO:0000256" key="1">
    <source>
        <dbReference type="ARBA" id="ARBA00010364"/>
    </source>
</evidence>
<dbReference type="NCBIfam" id="TIGR00251">
    <property type="entry name" value="DUF167 family protein"/>
    <property type="match status" value="1"/>
</dbReference>
<organism evidence="3 4">
    <name type="scientific">Allofrancisella frigidaquae</name>
    <dbReference type="NCBI Taxonomy" id="1085644"/>
    <lineage>
        <taxon>Bacteria</taxon>
        <taxon>Pseudomonadati</taxon>
        <taxon>Pseudomonadota</taxon>
        <taxon>Gammaproteobacteria</taxon>
        <taxon>Thiotrichales</taxon>
        <taxon>Francisellaceae</taxon>
        <taxon>Allofrancisella</taxon>
    </lineage>
</organism>
<dbReference type="EMBL" id="CP038017">
    <property type="protein sequence ID" value="QIV93851.1"/>
    <property type="molecule type" value="Genomic_DNA"/>
</dbReference>
<comment type="similarity">
    <text evidence="1 2">Belongs to the UPF0235 family.</text>
</comment>
<dbReference type="InterPro" id="IPR036591">
    <property type="entry name" value="YggU-like_sf"/>
</dbReference>
<dbReference type="InterPro" id="IPR003746">
    <property type="entry name" value="DUF167"/>
</dbReference>
<dbReference type="AlphaFoldDB" id="A0A6M3HUS1"/>
<accession>A0A6M3HUS1</accession>
<dbReference type="PANTHER" id="PTHR13420">
    <property type="entry name" value="UPF0235 PROTEIN C15ORF40"/>
    <property type="match status" value="1"/>
</dbReference>